<accession>A0A9E7JB41</accession>
<keyword evidence="2" id="KW-1185">Reference proteome</keyword>
<dbReference type="PANTHER" id="PTHR36766">
    <property type="entry name" value="PLANT BROAD-SPECTRUM MILDEW RESISTANCE PROTEIN RPW8"/>
    <property type="match status" value="1"/>
</dbReference>
<sequence>MKAAHVHEMNLLAPEDGWSLLCKKATMNTEEERDVQDLKDTGMKIVEKCGGLPMAIKTIGAVLLRQRTQQKCVGGSYPQRRMVTDRASRRCARSTVSELSRPAGLSLSLCLVPQRLRVSRVCHRQIMDRRGVCGSTRRRHLGENRGAIL</sequence>
<gene>
    <name evidence="1" type="ORF">MUK42_24865</name>
</gene>
<evidence type="ECO:0000313" key="2">
    <source>
        <dbReference type="Proteomes" id="UP001055439"/>
    </source>
</evidence>
<proteinExistence type="predicted"/>
<dbReference type="Proteomes" id="UP001055439">
    <property type="component" value="Chromosome 1"/>
</dbReference>
<evidence type="ECO:0000313" key="1">
    <source>
        <dbReference type="EMBL" id="URD74683.1"/>
    </source>
</evidence>
<dbReference type="PANTHER" id="PTHR36766:SF70">
    <property type="entry name" value="DISEASE RESISTANCE PROTEIN RGA4"/>
    <property type="match status" value="1"/>
</dbReference>
<dbReference type="InterPro" id="IPR027417">
    <property type="entry name" value="P-loop_NTPase"/>
</dbReference>
<dbReference type="AlphaFoldDB" id="A0A9E7JB41"/>
<dbReference type="SUPFAM" id="SSF52540">
    <property type="entry name" value="P-loop containing nucleoside triphosphate hydrolases"/>
    <property type="match status" value="1"/>
</dbReference>
<dbReference type="OrthoDB" id="1194372at2759"/>
<name>A0A9E7JB41_9LILI</name>
<organism evidence="1 2">
    <name type="scientific">Musa troglodytarum</name>
    <name type="common">fe'i banana</name>
    <dbReference type="NCBI Taxonomy" id="320322"/>
    <lineage>
        <taxon>Eukaryota</taxon>
        <taxon>Viridiplantae</taxon>
        <taxon>Streptophyta</taxon>
        <taxon>Embryophyta</taxon>
        <taxon>Tracheophyta</taxon>
        <taxon>Spermatophyta</taxon>
        <taxon>Magnoliopsida</taxon>
        <taxon>Liliopsida</taxon>
        <taxon>Zingiberales</taxon>
        <taxon>Musaceae</taxon>
        <taxon>Musa</taxon>
    </lineage>
</organism>
<dbReference type="Gene3D" id="1.10.8.430">
    <property type="entry name" value="Helical domain of apoptotic protease-activating factors"/>
    <property type="match status" value="1"/>
</dbReference>
<reference evidence="1" key="1">
    <citation type="submission" date="2022-05" db="EMBL/GenBank/DDBJ databases">
        <title>The Musa troglodytarum L. genome provides insights into the mechanism of non-climacteric behaviour and enrichment of carotenoids.</title>
        <authorList>
            <person name="Wang J."/>
        </authorList>
    </citation>
    <scope>NUCLEOTIDE SEQUENCE</scope>
    <source>
        <tissue evidence="1">Leaf</tissue>
    </source>
</reference>
<dbReference type="EMBL" id="CP097502">
    <property type="protein sequence ID" value="URD74683.1"/>
    <property type="molecule type" value="Genomic_DNA"/>
</dbReference>
<protein>
    <submittedName>
        <fullName evidence="1">NB-ARC domain containing protein</fullName>
    </submittedName>
</protein>
<dbReference type="GO" id="GO:0043531">
    <property type="term" value="F:ADP binding"/>
    <property type="evidence" value="ECO:0007669"/>
    <property type="project" value="InterPro"/>
</dbReference>
<dbReference type="InterPro" id="IPR042197">
    <property type="entry name" value="Apaf_helical"/>
</dbReference>